<keyword evidence="2" id="KW-1185">Reference proteome</keyword>
<name>A0AAN6W192_9PEZI</name>
<feature type="non-terminal residue" evidence="1">
    <location>
        <position position="1"/>
    </location>
</feature>
<organism evidence="1 2">
    <name type="scientific">Triangularia setosa</name>
    <dbReference type="NCBI Taxonomy" id="2587417"/>
    <lineage>
        <taxon>Eukaryota</taxon>
        <taxon>Fungi</taxon>
        <taxon>Dikarya</taxon>
        <taxon>Ascomycota</taxon>
        <taxon>Pezizomycotina</taxon>
        <taxon>Sordariomycetes</taxon>
        <taxon>Sordariomycetidae</taxon>
        <taxon>Sordariales</taxon>
        <taxon>Podosporaceae</taxon>
        <taxon>Triangularia</taxon>
    </lineage>
</organism>
<dbReference type="InterPro" id="IPR055530">
    <property type="entry name" value="DUF7104"/>
</dbReference>
<reference evidence="1" key="2">
    <citation type="submission" date="2023-05" db="EMBL/GenBank/DDBJ databases">
        <authorList>
            <consortium name="Lawrence Berkeley National Laboratory"/>
            <person name="Steindorff A."/>
            <person name="Hensen N."/>
            <person name="Bonometti L."/>
            <person name="Westerberg I."/>
            <person name="Brannstrom I.O."/>
            <person name="Guillou S."/>
            <person name="Cros-Aarteil S."/>
            <person name="Calhoun S."/>
            <person name="Haridas S."/>
            <person name="Kuo A."/>
            <person name="Mondo S."/>
            <person name="Pangilinan J."/>
            <person name="Riley R."/>
            <person name="Labutti K."/>
            <person name="Andreopoulos B."/>
            <person name="Lipzen A."/>
            <person name="Chen C."/>
            <person name="Yanf M."/>
            <person name="Daum C."/>
            <person name="Ng V."/>
            <person name="Clum A."/>
            <person name="Ohm R."/>
            <person name="Martin F."/>
            <person name="Silar P."/>
            <person name="Natvig D."/>
            <person name="Lalanne C."/>
            <person name="Gautier V."/>
            <person name="Ament-Velasquez S.L."/>
            <person name="Kruys A."/>
            <person name="Hutchinson M.I."/>
            <person name="Powell A.J."/>
            <person name="Barry K."/>
            <person name="Miller A.N."/>
            <person name="Grigoriev I.V."/>
            <person name="Debuchy R."/>
            <person name="Gladieux P."/>
            <person name="Thoren M.H."/>
            <person name="Johannesson H."/>
        </authorList>
    </citation>
    <scope>NUCLEOTIDE SEQUENCE</scope>
    <source>
        <strain evidence="1">CBS 892.96</strain>
    </source>
</reference>
<reference evidence="1" key="1">
    <citation type="journal article" date="2023" name="Mol. Phylogenet. Evol.">
        <title>Genome-scale phylogeny and comparative genomics of the fungal order Sordariales.</title>
        <authorList>
            <person name="Hensen N."/>
            <person name="Bonometti L."/>
            <person name="Westerberg I."/>
            <person name="Brannstrom I.O."/>
            <person name="Guillou S."/>
            <person name="Cros-Aarteil S."/>
            <person name="Calhoun S."/>
            <person name="Haridas S."/>
            <person name="Kuo A."/>
            <person name="Mondo S."/>
            <person name="Pangilinan J."/>
            <person name="Riley R."/>
            <person name="LaButti K."/>
            <person name="Andreopoulos B."/>
            <person name="Lipzen A."/>
            <person name="Chen C."/>
            <person name="Yan M."/>
            <person name="Daum C."/>
            <person name="Ng V."/>
            <person name="Clum A."/>
            <person name="Steindorff A."/>
            <person name="Ohm R.A."/>
            <person name="Martin F."/>
            <person name="Silar P."/>
            <person name="Natvig D.O."/>
            <person name="Lalanne C."/>
            <person name="Gautier V."/>
            <person name="Ament-Velasquez S.L."/>
            <person name="Kruys A."/>
            <person name="Hutchinson M.I."/>
            <person name="Powell A.J."/>
            <person name="Barry K."/>
            <person name="Miller A.N."/>
            <person name="Grigoriev I.V."/>
            <person name="Debuchy R."/>
            <person name="Gladieux P."/>
            <person name="Hiltunen Thoren M."/>
            <person name="Johannesson H."/>
        </authorList>
    </citation>
    <scope>NUCLEOTIDE SEQUENCE</scope>
    <source>
        <strain evidence="1">CBS 892.96</strain>
    </source>
</reference>
<gene>
    <name evidence="1" type="ORF">QBC36DRAFT_194428</name>
</gene>
<dbReference type="Pfam" id="PF23397">
    <property type="entry name" value="DUF7104"/>
    <property type="match status" value="2"/>
</dbReference>
<dbReference type="Gene3D" id="1.20.5.340">
    <property type="match status" value="1"/>
</dbReference>
<sequence length="72" mass="8000">KSGREVIALLLDRRGDKIPVTEEVLKAAAGNWWNGRELMALLLDRRGDHIPITEEVVKAAAGNSEKEKFSVM</sequence>
<evidence type="ECO:0000313" key="2">
    <source>
        <dbReference type="Proteomes" id="UP001302321"/>
    </source>
</evidence>
<accession>A0AAN6W192</accession>
<dbReference type="Proteomes" id="UP001302321">
    <property type="component" value="Unassembled WGS sequence"/>
</dbReference>
<proteinExistence type="predicted"/>
<evidence type="ECO:0000313" key="1">
    <source>
        <dbReference type="EMBL" id="KAK4173538.1"/>
    </source>
</evidence>
<dbReference type="EMBL" id="MU866337">
    <property type="protein sequence ID" value="KAK4173538.1"/>
    <property type="molecule type" value="Genomic_DNA"/>
</dbReference>
<protein>
    <submittedName>
        <fullName evidence="1">Ankyrin domain protein</fullName>
    </submittedName>
</protein>
<comment type="caution">
    <text evidence="1">The sequence shown here is derived from an EMBL/GenBank/DDBJ whole genome shotgun (WGS) entry which is preliminary data.</text>
</comment>
<dbReference type="AlphaFoldDB" id="A0AAN6W192"/>